<dbReference type="PANTHER" id="PTHR47165:SF4">
    <property type="entry name" value="OS03G0429900 PROTEIN"/>
    <property type="match status" value="1"/>
</dbReference>
<dbReference type="GO" id="GO:0008270">
    <property type="term" value="F:zinc ion binding"/>
    <property type="evidence" value="ECO:0007669"/>
    <property type="project" value="UniProtKB-KW"/>
</dbReference>
<dbReference type="Pfam" id="PF08646">
    <property type="entry name" value="Rep_fac-A_C"/>
    <property type="match status" value="1"/>
</dbReference>
<dbReference type="InterPro" id="IPR013955">
    <property type="entry name" value="Rep_factor-A_C"/>
</dbReference>
<evidence type="ECO:0000256" key="5">
    <source>
        <dbReference type="ARBA" id="ARBA00023125"/>
    </source>
</evidence>
<feature type="domain" description="Replication protein A 70 kDa DNA-binding subunit B/D first OB fold" evidence="6">
    <location>
        <begin position="2"/>
        <end position="104"/>
    </location>
</feature>
<feature type="domain" description="Replication factor A C-terminal" evidence="7">
    <location>
        <begin position="287"/>
        <end position="398"/>
    </location>
</feature>
<dbReference type="InterPro" id="IPR012340">
    <property type="entry name" value="NA-bd_OB-fold"/>
</dbReference>
<evidence type="ECO:0000256" key="4">
    <source>
        <dbReference type="ARBA" id="ARBA00022833"/>
    </source>
</evidence>
<dbReference type="SUPFAM" id="SSF50249">
    <property type="entry name" value="Nucleic acid-binding proteins"/>
    <property type="match status" value="3"/>
</dbReference>
<protein>
    <recommendedName>
        <fullName evidence="10">Replication protein A OB domain-containing protein</fullName>
    </recommendedName>
</protein>
<dbReference type="CDD" id="cd04480">
    <property type="entry name" value="RPA1_DBD_A_like"/>
    <property type="match status" value="1"/>
</dbReference>
<evidence type="ECO:0000259" key="7">
    <source>
        <dbReference type="Pfam" id="PF08646"/>
    </source>
</evidence>
<keyword evidence="9" id="KW-1185">Reference proteome</keyword>
<dbReference type="CDD" id="cd04476">
    <property type="entry name" value="RPA1_DBD_C"/>
    <property type="match status" value="1"/>
</dbReference>
<evidence type="ECO:0000256" key="3">
    <source>
        <dbReference type="ARBA" id="ARBA00022771"/>
    </source>
</evidence>
<comment type="similarity">
    <text evidence="1">Belongs to the replication factor A protein 1 family.</text>
</comment>
<keyword evidence="5" id="KW-0238">DNA-binding</keyword>
<dbReference type="InterPro" id="IPR003871">
    <property type="entry name" value="RFA1B/D_OB_1st"/>
</dbReference>
<accession>A0AA87YYI7</accession>
<evidence type="ECO:0000313" key="8">
    <source>
        <dbReference type="EMBL" id="GMN25923.1"/>
    </source>
</evidence>
<keyword evidence="4" id="KW-0862">Zinc</keyword>
<dbReference type="PANTHER" id="PTHR47165">
    <property type="entry name" value="OS03G0429900 PROTEIN"/>
    <property type="match status" value="1"/>
</dbReference>
<dbReference type="Gene3D" id="2.40.50.140">
    <property type="entry name" value="Nucleic acid-binding proteins"/>
    <property type="match status" value="3"/>
</dbReference>
<dbReference type="EMBL" id="BTGU01000001">
    <property type="protein sequence ID" value="GMN25923.1"/>
    <property type="molecule type" value="Genomic_DNA"/>
</dbReference>
<organism evidence="8 9">
    <name type="scientific">Ficus carica</name>
    <name type="common">Common fig</name>
    <dbReference type="NCBI Taxonomy" id="3494"/>
    <lineage>
        <taxon>Eukaryota</taxon>
        <taxon>Viridiplantae</taxon>
        <taxon>Streptophyta</taxon>
        <taxon>Embryophyta</taxon>
        <taxon>Tracheophyta</taxon>
        <taxon>Spermatophyta</taxon>
        <taxon>Magnoliopsida</taxon>
        <taxon>eudicotyledons</taxon>
        <taxon>Gunneridae</taxon>
        <taxon>Pentapetalae</taxon>
        <taxon>rosids</taxon>
        <taxon>fabids</taxon>
        <taxon>Rosales</taxon>
        <taxon>Moraceae</taxon>
        <taxon>Ficeae</taxon>
        <taxon>Ficus</taxon>
    </lineage>
</organism>
<keyword evidence="2" id="KW-0479">Metal-binding</keyword>
<evidence type="ECO:0008006" key="10">
    <source>
        <dbReference type="Google" id="ProtNLM"/>
    </source>
</evidence>
<dbReference type="CDD" id="cd04481">
    <property type="entry name" value="RPA1_DBD_B_like"/>
    <property type="match status" value="1"/>
</dbReference>
<comment type="caution">
    <text evidence="8">The sequence shown here is derived from an EMBL/GenBank/DDBJ whole genome shotgun (WGS) entry which is preliminary data.</text>
</comment>
<evidence type="ECO:0000256" key="2">
    <source>
        <dbReference type="ARBA" id="ARBA00022723"/>
    </source>
</evidence>
<reference evidence="8" key="1">
    <citation type="submission" date="2023-07" db="EMBL/GenBank/DDBJ databases">
        <title>draft genome sequence of fig (Ficus carica).</title>
        <authorList>
            <person name="Takahashi T."/>
            <person name="Nishimura K."/>
        </authorList>
    </citation>
    <scope>NUCLEOTIDE SEQUENCE</scope>
</reference>
<proteinExistence type="inferred from homology"/>
<dbReference type="GO" id="GO:0003677">
    <property type="term" value="F:DNA binding"/>
    <property type="evidence" value="ECO:0007669"/>
    <property type="project" value="UniProtKB-KW"/>
</dbReference>
<gene>
    <name evidence="8" type="ORF">TIFTF001_001103</name>
</gene>
<evidence type="ECO:0000259" key="6">
    <source>
        <dbReference type="Pfam" id="PF02721"/>
    </source>
</evidence>
<evidence type="ECO:0000256" key="1">
    <source>
        <dbReference type="ARBA" id="ARBA00005690"/>
    </source>
</evidence>
<dbReference type="Pfam" id="PF02721">
    <property type="entry name" value="DUF223"/>
    <property type="match status" value="1"/>
</dbReference>
<dbReference type="AlphaFoldDB" id="A0AA87YYI7"/>
<dbReference type="InterPro" id="IPR047192">
    <property type="entry name" value="Euk_RPA1_DBD_C"/>
</dbReference>
<sequence>MFSPIRILKPGETHQTICARVCRLWRNTDYNTGRLISLDCLLVDKQDEAIHGFIRAKDADFISDKMQLGTIYEISNFFITNNKQKYKIVPHAAMLQFARSTVFKNVEEDIPEIPQHKFNFVEFDQSTSKIDINDILSDVIGRVISIKGIEESTINDRMVKRRGFVIQNIREETLNVTLWGEIGDNIDENSLQTMPEPVVIAFSAMAAKQYMGGLYVASTSGTSFYIDPDIPETKKIKKRFSHSIQGIDFIAGSTKKPLPLEEQKTINRTTIIELQALNPYQNQETKFTVKAIITELHIHQGWFYNACPRCYRQIKQSGTSWWCDNHGHLTTMPISWYKINARIEDSTGGMNIVMFEKTVQSLINKPCSILTIQEGYTDPAVIPPILNQLKGMSKIFVIQFRPRGAFIDAVVIKSFDDDVQPLSLPAPTTIPSTETISSVTSFDPETPQVRVARLGEGSRVGRFSWRWERRRVGDLSLAGGSSTDLGDDMQVEASCRGGAREEFCRC</sequence>
<keyword evidence="3" id="KW-0863">Zinc-finger</keyword>
<evidence type="ECO:0000313" key="9">
    <source>
        <dbReference type="Proteomes" id="UP001187192"/>
    </source>
</evidence>
<name>A0AA87YYI7_FICCA</name>
<dbReference type="Proteomes" id="UP001187192">
    <property type="component" value="Unassembled WGS sequence"/>
</dbReference>